<dbReference type="SMART" id="SM00028">
    <property type="entry name" value="TPR"/>
    <property type="match status" value="5"/>
</dbReference>
<dbReference type="PANTHER" id="PTHR10622:SF10">
    <property type="entry name" value="HET DOMAIN-CONTAINING PROTEIN"/>
    <property type="match status" value="1"/>
</dbReference>
<dbReference type="Gene3D" id="1.25.40.10">
    <property type="entry name" value="Tetratricopeptide repeat domain"/>
    <property type="match status" value="2"/>
</dbReference>
<gene>
    <name evidence="4" type="ORF">LTR97_007282</name>
</gene>
<dbReference type="InterPro" id="IPR011990">
    <property type="entry name" value="TPR-like_helical_dom_sf"/>
</dbReference>
<dbReference type="PANTHER" id="PTHR10622">
    <property type="entry name" value="HET DOMAIN-CONTAINING PROTEIN"/>
    <property type="match status" value="1"/>
</dbReference>
<dbReference type="InterPro" id="IPR010730">
    <property type="entry name" value="HET"/>
</dbReference>
<feature type="region of interest" description="Disordered" evidence="2">
    <location>
        <begin position="1063"/>
        <end position="1098"/>
    </location>
</feature>
<protein>
    <recommendedName>
        <fullName evidence="3">Heterokaryon incompatibility domain-containing protein</fullName>
    </recommendedName>
</protein>
<evidence type="ECO:0000256" key="2">
    <source>
        <dbReference type="SAM" id="MobiDB-lite"/>
    </source>
</evidence>
<dbReference type="Pfam" id="PF06985">
    <property type="entry name" value="HET"/>
    <property type="match status" value="1"/>
</dbReference>
<comment type="caution">
    <text evidence="4">The sequence shown here is derived from an EMBL/GenBank/DDBJ whole genome shotgun (WGS) entry which is preliminary data.</text>
</comment>
<dbReference type="InterPro" id="IPR027417">
    <property type="entry name" value="P-loop_NTPase"/>
</dbReference>
<evidence type="ECO:0000259" key="3">
    <source>
        <dbReference type="Pfam" id="PF06985"/>
    </source>
</evidence>
<dbReference type="AlphaFoldDB" id="A0AAN8A0S3"/>
<accession>A0AAN8A0S3</accession>
<dbReference type="SUPFAM" id="SSF48452">
    <property type="entry name" value="TPR-like"/>
    <property type="match status" value="2"/>
</dbReference>
<evidence type="ECO:0000313" key="4">
    <source>
        <dbReference type="EMBL" id="KAK5697147.1"/>
    </source>
</evidence>
<name>A0AAN8A0S3_9PEZI</name>
<dbReference type="PROSITE" id="PS50005">
    <property type="entry name" value="TPR"/>
    <property type="match status" value="1"/>
</dbReference>
<dbReference type="SUPFAM" id="SSF52540">
    <property type="entry name" value="P-loop containing nucleoside triphosphate hydrolases"/>
    <property type="match status" value="1"/>
</dbReference>
<feature type="compositionally biased region" description="Low complexity" evidence="2">
    <location>
        <begin position="1084"/>
        <end position="1098"/>
    </location>
</feature>
<proteinExistence type="predicted"/>
<dbReference type="Pfam" id="PF13424">
    <property type="entry name" value="TPR_12"/>
    <property type="match status" value="3"/>
</dbReference>
<feature type="domain" description="Heterokaryon incompatibility" evidence="3">
    <location>
        <begin position="23"/>
        <end position="104"/>
    </location>
</feature>
<dbReference type="Gene3D" id="3.40.50.300">
    <property type="entry name" value="P-loop containing nucleotide triphosphate hydrolases"/>
    <property type="match status" value="1"/>
</dbReference>
<sequence length="1098" mass="124374">MRLLNVHTFRFEEYHNESDVPPYVVASHRWQAGTEAMIEDIELRRNTETKGYKKVEGFAKYIREHIVGVDWVWIDTCCVTQHSTKEVDEAVRSMFRWYANAYILKTSMDSRLVNGTRRGWTLQELLAPQVVIFLSQGWDVIGHKIDKACIDMHTLEIGPSLVPAIAEVTRIPESVLYEYEQSSKLTVEEKLTWTVGRDTMKGEDMYYSLLGIFGVDMRLSYGEGRVKAKARLLRKIAKSALASEPSTSTAQPTQQPRITPHRTAHTQYTGYENSLRDLECYIPFAKPERDYLSQTIVVLLGMGGIGKSEMVLQLIKNNSRTIHDRRWAVLWVDCNSSTSASTDFKRISTQYNWPVSEASMIVDTRDRLARLPEPALLVLDNCDDESVDYGSYIPHNLLVTVVLTTRLVDASKYASSDPQDSSKEHVIHLDGLTPDSAASLLMMMSDPKRRRPGDDELARKIVKALGFHPLAINVAGSLIRDGRKTFQEYATALEGQVIEGDDLSQKINATFEVSAQALAMSTHPSAKNALALLNILPYMHHQGISEQTFVRAWAYEEEVLSWYDEQGEFRYENDKNGGWKLTDASAGIAKNKSWRRALKKRWKKDVKEIPQERLSNPDLDIKHLSQWHVAKCREFLCSQPLKQKKTAFREARAHLARLSMITTNSDTNDPDMDSISVHLLITAWAKHRNFQRYEAWATAACVLALSTEGSGDWQPFSATLEPHLAASFSSFASSLEPDSEVNSSHRRQLCRIWYLYAWQLHQVENPQQINCCERLLEQTRILSVDGAGEEQVTEAEYLLAVVYQRNGRVVEALELLKNVVQARESLAVDHPTRLVSQHELARAYLANRQVTQAVELLEHVIRIRESLGEDHRSRLASQHELAHVYIEDGQVAPAVKLLEHVVWVREKSLAEDHPERLISQHELARAYSEDGQVARAVELLEHVVQVEERSLAQDHPKRLASQHKLACAYFDDKQTVRAVELLEHVVSVKQKCLAEDHVERLKSQYELGRAYREIGRYQEALVLIEHVVSVESKTLSVDDPSRMLSVDLLAYIQEESAELELEANAKASMQAPHGDVSADEVIEEGGNATGGAEASSQD</sequence>
<feature type="region of interest" description="Disordered" evidence="2">
    <location>
        <begin position="243"/>
        <end position="264"/>
    </location>
</feature>
<keyword evidence="1" id="KW-0802">TPR repeat</keyword>
<dbReference type="GO" id="GO:0043531">
    <property type="term" value="F:ADP binding"/>
    <property type="evidence" value="ECO:0007669"/>
    <property type="project" value="InterPro"/>
</dbReference>
<evidence type="ECO:0000256" key="1">
    <source>
        <dbReference type="PROSITE-ProRule" id="PRU00339"/>
    </source>
</evidence>
<feature type="repeat" description="TPR" evidence="1">
    <location>
        <begin position="1001"/>
        <end position="1034"/>
    </location>
</feature>
<dbReference type="EMBL" id="JAVRQU010000011">
    <property type="protein sequence ID" value="KAK5697147.1"/>
    <property type="molecule type" value="Genomic_DNA"/>
</dbReference>
<dbReference type="Proteomes" id="UP001310594">
    <property type="component" value="Unassembled WGS sequence"/>
</dbReference>
<reference evidence="4" key="1">
    <citation type="submission" date="2023-08" db="EMBL/GenBank/DDBJ databases">
        <title>Black Yeasts Isolated from many extreme environments.</title>
        <authorList>
            <person name="Coleine C."/>
            <person name="Stajich J.E."/>
            <person name="Selbmann L."/>
        </authorList>
    </citation>
    <scope>NUCLEOTIDE SEQUENCE</scope>
    <source>
        <strain evidence="4">CCFEE 5810</strain>
    </source>
</reference>
<evidence type="ECO:0000313" key="5">
    <source>
        <dbReference type="Proteomes" id="UP001310594"/>
    </source>
</evidence>
<organism evidence="4 5">
    <name type="scientific">Elasticomyces elasticus</name>
    <dbReference type="NCBI Taxonomy" id="574655"/>
    <lineage>
        <taxon>Eukaryota</taxon>
        <taxon>Fungi</taxon>
        <taxon>Dikarya</taxon>
        <taxon>Ascomycota</taxon>
        <taxon>Pezizomycotina</taxon>
        <taxon>Dothideomycetes</taxon>
        <taxon>Dothideomycetidae</taxon>
        <taxon>Mycosphaerellales</taxon>
        <taxon>Teratosphaeriaceae</taxon>
        <taxon>Elasticomyces</taxon>
    </lineage>
</organism>
<dbReference type="InterPro" id="IPR019734">
    <property type="entry name" value="TPR_rpt"/>
</dbReference>
<feature type="compositionally biased region" description="Polar residues" evidence="2">
    <location>
        <begin position="244"/>
        <end position="257"/>
    </location>
</feature>